<feature type="compositionally biased region" description="Polar residues" evidence="1">
    <location>
        <begin position="46"/>
        <end position="58"/>
    </location>
</feature>
<proteinExistence type="predicted"/>
<dbReference type="EMBL" id="JAVXZY010000001">
    <property type="protein sequence ID" value="MDT8998340.1"/>
    <property type="molecule type" value="Genomic_DNA"/>
</dbReference>
<name>A0ABU3P7Z0_9BURK</name>
<evidence type="ECO:0000256" key="1">
    <source>
        <dbReference type="SAM" id="MobiDB-lite"/>
    </source>
</evidence>
<organism evidence="2 3">
    <name type="scientific">Roseateles aquae</name>
    <dbReference type="NCBI Taxonomy" id="3077235"/>
    <lineage>
        <taxon>Bacteria</taxon>
        <taxon>Pseudomonadati</taxon>
        <taxon>Pseudomonadota</taxon>
        <taxon>Betaproteobacteria</taxon>
        <taxon>Burkholderiales</taxon>
        <taxon>Sphaerotilaceae</taxon>
        <taxon>Roseateles</taxon>
    </lineage>
</organism>
<accession>A0ABU3P7Z0</accession>
<gene>
    <name evidence="2" type="ORF">RQP53_03510</name>
</gene>
<dbReference type="NCBIfam" id="TIGR01539">
    <property type="entry name" value="portal_lambda"/>
    <property type="match status" value="1"/>
</dbReference>
<dbReference type="Pfam" id="PF05136">
    <property type="entry name" value="Phage_portal_2"/>
    <property type="match status" value="1"/>
</dbReference>
<keyword evidence="3" id="KW-1185">Reference proteome</keyword>
<evidence type="ECO:0000313" key="2">
    <source>
        <dbReference type="EMBL" id="MDT8998340.1"/>
    </source>
</evidence>
<dbReference type="RefSeq" id="WP_315648654.1">
    <property type="nucleotide sequence ID" value="NZ_JAVXZY010000001.1"/>
</dbReference>
<comment type="caution">
    <text evidence="2">The sequence shown here is derived from an EMBL/GenBank/DDBJ whole genome shotgun (WGS) entry which is preliminary data.</text>
</comment>
<evidence type="ECO:0000313" key="3">
    <source>
        <dbReference type="Proteomes" id="UP001246372"/>
    </source>
</evidence>
<protein>
    <submittedName>
        <fullName evidence="2">Phage portal protein</fullName>
    </submittedName>
</protein>
<dbReference type="InterPro" id="IPR006429">
    <property type="entry name" value="Phage_lambda_portal"/>
</dbReference>
<reference evidence="2" key="1">
    <citation type="submission" date="2023-09" db="EMBL/GenBank/DDBJ databases">
        <title>Paucibacter sp. APW11 Genome sequencing and assembly.</title>
        <authorList>
            <person name="Kim I."/>
        </authorList>
    </citation>
    <scope>NUCLEOTIDE SEQUENCE</scope>
    <source>
        <strain evidence="2">APW11</strain>
    </source>
</reference>
<feature type="region of interest" description="Disordered" evidence="1">
    <location>
        <begin position="40"/>
        <end position="60"/>
    </location>
</feature>
<sequence length="512" mass="56477">MTSLNVIDRLVAAFNPIAGMRRLQARQAMAFYEAAKPSRQRKLTRGNVSPNRAVQSGAESIREQMRHYDRNYDLVAGALDTMVNNIVGPRGLGVEFQPRRADGTIHQEYASLLASLYEDWKRRPEVTWSHDFEHVCRLLCRTWLREGEAFAQRLIGPVNFLDHGTKVPYSVELLEPDMVPMSYNDPANGVVQGVQLDAWGRKRNYYVFKAFPGDMVGFSALSVSGLKSIPADRMLQVAHLTRIGQLRGVSRFASVITRIEDLKDYEESERIAAKVAAMMTAYVKRQAPDGGGYEGPMQDEDGNVIQRQISLSPGAIIDTLAVGEEIGMIDSNRPNPNLVTWRGGQLRAFAAGISASYSSLARDYNGTYSAQRQELVECWCNYAALTDDFVGRAITPMVDDFTLAARLSGLAKPPKDVKPGTEGAFLAVAPAMPWINPLHEAAALLELTQAGFMSEIEAIRRRGANPDEVMAQIFQFREQARAKGLLFTSDAASAAAAKAQAQPQQDFTKGTP</sequence>
<dbReference type="Proteomes" id="UP001246372">
    <property type="component" value="Unassembled WGS sequence"/>
</dbReference>